<dbReference type="InterPro" id="IPR013137">
    <property type="entry name" value="Znf_TFIIB"/>
</dbReference>
<proteinExistence type="predicted"/>
<dbReference type="SUPFAM" id="SSF57783">
    <property type="entry name" value="Zinc beta-ribbon"/>
    <property type="match status" value="2"/>
</dbReference>
<sequence>MNLNKNINIQFIMQELTESDYFYNDDLKEFERLNVTTENIYELDGFEILIILKDGRNLTDLDDVENLGDIIFISEDLSKKSDLSYHFCDVIFSDISSDFINLKAIVVKNLSDKVMSLECMFSKLNNLTTISGLDSWDTGNVKNMRSMFSSCTKLSTINGLDSLDVGNVEDMSSMFYGLESLTSLAGLELWDVGNVENMQYMFKKCINLEDISPIMNWNIGDECRFDSMFEDSNIFVKMEFYSNWQRLLEDSFNDIFHFSSENIQNDFKCEKCGHFNLIYDNESSSLICRNCGNVIRRYLKNCPDCGSSDLVFDSFSMDLACGRCGLIIGK</sequence>
<gene>
    <name evidence="3" type="ORF">SAMN02910315_00821</name>
</gene>
<dbReference type="GO" id="GO:0008270">
    <property type="term" value="F:zinc ion binding"/>
    <property type="evidence" value="ECO:0007669"/>
    <property type="project" value="UniProtKB-KW"/>
</dbReference>
<dbReference type="AlphaFoldDB" id="A0A1G5VU36"/>
<keyword evidence="1" id="KW-0862">Zinc</keyword>
<organism evidence="3 4">
    <name type="scientific">Methanobrevibacter millerae</name>
    <dbReference type="NCBI Taxonomy" id="230361"/>
    <lineage>
        <taxon>Archaea</taxon>
        <taxon>Methanobacteriati</taxon>
        <taxon>Methanobacteriota</taxon>
        <taxon>Methanomada group</taxon>
        <taxon>Methanobacteria</taxon>
        <taxon>Methanobacteriales</taxon>
        <taxon>Methanobacteriaceae</taxon>
        <taxon>Methanobrevibacter</taxon>
    </lineage>
</organism>
<name>A0A1G5VU36_9EURY</name>
<evidence type="ECO:0000259" key="2">
    <source>
        <dbReference type="PROSITE" id="PS51134"/>
    </source>
</evidence>
<dbReference type="OrthoDB" id="385642at2157"/>
<dbReference type="Gene3D" id="2.20.25.10">
    <property type="match status" value="2"/>
</dbReference>
<evidence type="ECO:0000256" key="1">
    <source>
        <dbReference type="PROSITE-ProRule" id="PRU00469"/>
    </source>
</evidence>
<keyword evidence="4" id="KW-1185">Reference proteome</keyword>
<dbReference type="InterPro" id="IPR011889">
    <property type="entry name" value="Liste_lipo_26"/>
</dbReference>
<keyword evidence="1" id="KW-0863">Zinc-finger</keyword>
<accession>A0A1G5VU36</accession>
<dbReference type="EMBL" id="FMXB01000005">
    <property type="protein sequence ID" value="SDA48535.1"/>
    <property type="molecule type" value="Genomic_DNA"/>
</dbReference>
<dbReference type="Gene3D" id="3.80.10.10">
    <property type="entry name" value="Ribonuclease Inhibitor"/>
    <property type="match status" value="1"/>
</dbReference>
<feature type="domain" description="TFIIB-type" evidence="2">
    <location>
        <begin position="265"/>
        <end position="296"/>
    </location>
</feature>
<keyword evidence="1" id="KW-0479">Metal-binding</keyword>
<dbReference type="Pfam" id="PF03382">
    <property type="entry name" value="DUF285"/>
    <property type="match status" value="1"/>
</dbReference>
<evidence type="ECO:0000313" key="4">
    <source>
        <dbReference type="Proteomes" id="UP000323439"/>
    </source>
</evidence>
<dbReference type="PROSITE" id="PS51134">
    <property type="entry name" value="ZF_TFIIB"/>
    <property type="match status" value="2"/>
</dbReference>
<dbReference type="Proteomes" id="UP000323439">
    <property type="component" value="Unassembled WGS sequence"/>
</dbReference>
<evidence type="ECO:0000313" key="3">
    <source>
        <dbReference type="EMBL" id="SDA48535.1"/>
    </source>
</evidence>
<dbReference type="InterPro" id="IPR032675">
    <property type="entry name" value="LRR_dom_sf"/>
</dbReference>
<protein>
    <submittedName>
        <fullName evidence="3">Surface protein</fullName>
    </submittedName>
</protein>
<reference evidence="3 4" key="1">
    <citation type="submission" date="2016-10" db="EMBL/GenBank/DDBJ databases">
        <authorList>
            <person name="Varghese N."/>
            <person name="Submissions S."/>
        </authorList>
    </citation>
    <scope>NUCLEOTIDE SEQUENCE [LARGE SCALE GENOMIC DNA]</scope>
    <source>
        <strain evidence="3 4">DSM 16643</strain>
    </source>
</reference>
<feature type="domain" description="TFIIB-type" evidence="2">
    <location>
        <begin position="298"/>
        <end position="329"/>
    </location>
</feature>
<dbReference type="InterPro" id="IPR005046">
    <property type="entry name" value="DUF285"/>
</dbReference>
<dbReference type="NCBIfam" id="TIGR02167">
    <property type="entry name" value="Liste_lipo_26"/>
    <property type="match status" value="1"/>
</dbReference>